<dbReference type="AlphaFoldDB" id="A0A1X6ZQI7"/>
<dbReference type="EMBL" id="FWFU01000004">
    <property type="protein sequence ID" value="SLN58502.1"/>
    <property type="molecule type" value="Genomic_DNA"/>
</dbReference>
<dbReference type="GO" id="GO:0016829">
    <property type="term" value="F:lyase activity"/>
    <property type="evidence" value="ECO:0007669"/>
    <property type="project" value="UniProtKB-KW"/>
</dbReference>
<evidence type="ECO:0000256" key="2">
    <source>
        <dbReference type="ARBA" id="ARBA00023098"/>
    </source>
</evidence>
<evidence type="ECO:0000256" key="4">
    <source>
        <dbReference type="SAM" id="MobiDB-lite"/>
    </source>
</evidence>
<feature type="region of interest" description="Disordered" evidence="4">
    <location>
        <begin position="209"/>
        <end position="247"/>
    </location>
</feature>
<keyword evidence="3 5" id="KW-0456">Lyase</keyword>
<gene>
    <name evidence="5" type="primary">caiD_3</name>
    <name evidence="5" type="ORF">ROH8110_03243</name>
</gene>
<accession>A0A1X6ZQI7</accession>
<organism evidence="5 6">
    <name type="scientific">Roseovarius halotolerans</name>
    <dbReference type="NCBI Taxonomy" id="505353"/>
    <lineage>
        <taxon>Bacteria</taxon>
        <taxon>Pseudomonadati</taxon>
        <taxon>Pseudomonadota</taxon>
        <taxon>Alphaproteobacteria</taxon>
        <taxon>Rhodobacterales</taxon>
        <taxon>Roseobacteraceae</taxon>
        <taxon>Roseovarius</taxon>
    </lineage>
</organism>
<dbReference type="PANTHER" id="PTHR11941:SF169">
    <property type="entry name" value="(7AS)-7A-METHYL-1,5-DIOXO-2,3,5,6,7,7A-HEXAHYDRO-1H-INDENE-CARBOXYL-COA HYDROLASE"/>
    <property type="match status" value="1"/>
</dbReference>
<evidence type="ECO:0000313" key="6">
    <source>
        <dbReference type="Proteomes" id="UP000193207"/>
    </source>
</evidence>
<comment type="similarity">
    <text evidence="1">Belongs to the enoyl-CoA hydratase/isomerase family.</text>
</comment>
<evidence type="ECO:0000256" key="1">
    <source>
        <dbReference type="ARBA" id="ARBA00005254"/>
    </source>
</evidence>
<sequence length="247" mass="26990">MSESLDITREERVTIFTINRPEKMNAIDKDLARRIQDGFAEFDECEDQRVAILTGAGEKAFTAGADLEDFPELWRCMPGMGITTTKPVICAIDGHCIGGGIVLAALCDLCVATRRSKFLYPEGKVGMTGGLIASLAARLPHKVAMEIMLLGRAVSAERAYEMGLVNEVVEPGQHLNAARAMAAEMAAMAPLVLQTLKQTVVSEMLTPAPAERMGRTMRDLDRVESSEDRQEGLAAFREKRQAEFSGR</sequence>
<dbReference type="Gene3D" id="1.10.12.10">
    <property type="entry name" value="Lyase 2-enoyl-coa Hydratase, Chain A, domain 2"/>
    <property type="match status" value="1"/>
</dbReference>
<dbReference type="Pfam" id="PF00378">
    <property type="entry name" value="ECH_1"/>
    <property type="match status" value="2"/>
</dbReference>
<reference evidence="5 6" key="1">
    <citation type="submission" date="2017-03" db="EMBL/GenBank/DDBJ databases">
        <authorList>
            <person name="Afonso C.L."/>
            <person name="Miller P.J."/>
            <person name="Scott M.A."/>
            <person name="Spackman E."/>
            <person name="Goraichik I."/>
            <person name="Dimitrov K.M."/>
            <person name="Suarez D.L."/>
            <person name="Swayne D.E."/>
        </authorList>
    </citation>
    <scope>NUCLEOTIDE SEQUENCE [LARGE SCALE GENOMIC DNA]</scope>
    <source>
        <strain evidence="5 6">CECT 8110</strain>
    </source>
</reference>
<dbReference type="SUPFAM" id="SSF52096">
    <property type="entry name" value="ClpP/crotonase"/>
    <property type="match status" value="1"/>
</dbReference>
<dbReference type="CDD" id="cd06558">
    <property type="entry name" value="crotonase-like"/>
    <property type="match status" value="1"/>
</dbReference>
<feature type="compositionally biased region" description="Basic and acidic residues" evidence="4">
    <location>
        <begin position="212"/>
        <end position="247"/>
    </location>
</feature>
<dbReference type="InterPro" id="IPR001753">
    <property type="entry name" value="Enoyl-CoA_hydra/iso"/>
</dbReference>
<dbReference type="GO" id="GO:0006635">
    <property type="term" value="P:fatty acid beta-oxidation"/>
    <property type="evidence" value="ECO:0007669"/>
    <property type="project" value="TreeGrafter"/>
</dbReference>
<dbReference type="InterPro" id="IPR029045">
    <property type="entry name" value="ClpP/crotonase-like_dom_sf"/>
</dbReference>
<dbReference type="PANTHER" id="PTHR11941">
    <property type="entry name" value="ENOYL-COA HYDRATASE-RELATED"/>
    <property type="match status" value="1"/>
</dbReference>
<dbReference type="OrthoDB" id="9795613at2"/>
<proteinExistence type="inferred from homology"/>
<evidence type="ECO:0000256" key="3">
    <source>
        <dbReference type="ARBA" id="ARBA00023239"/>
    </source>
</evidence>
<dbReference type="RefSeq" id="WP_085818771.1">
    <property type="nucleotide sequence ID" value="NZ_FWFU01000004.1"/>
</dbReference>
<dbReference type="EC" id="4.2.1.-" evidence="5"/>
<evidence type="ECO:0000313" key="5">
    <source>
        <dbReference type="EMBL" id="SLN58502.1"/>
    </source>
</evidence>
<keyword evidence="6" id="KW-1185">Reference proteome</keyword>
<protein>
    <submittedName>
        <fullName evidence="5">Carnitinyl-CoA dehydratase</fullName>
        <ecNumber evidence="5">4.2.1.-</ecNumber>
    </submittedName>
</protein>
<keyword evidence="2" id="KW-0443">Lipid metabolism</keyword>
<dbReference type="InterPro" id="IPR014748">
    <property type="entry name" value="Enoyl-CoA_hydra_C"/>
</dbReference>
<dbReference type="Gene3D" id="3.90.226.10">
    <property type="entry name" value="2-enoyl-CoA Hydratase, Chain A, domain 1"/>
    <property type="match status" value="1"/>
</dbReference>
<dbReference type="Proteomes" id="UP000193207">
    <property type="component" value="Unassembled WGS sequence"/>
</dbReference>
<name>A0A1X6ZQI7_9RHOB</name>